<reference evidence="17" key="1">
    <citation type="submission" date="2016-11" db="EMBL/GenBank/DDBJ databases">
        <title>Complete Genome Sequence of alachlor-degrading Sphingomonas sp. strain JJ-A5.</title>
        <authorList>
            <person name="Lee H."/>
            <person name="Ka J.-O."/>
        </authorList>
    </citation>
    <scope>NUCLEOTIDE SEQUENCE [LARGE SCALE GENOMIC DNA]</scope>
    <source>
        <strain evidence="17">JJ-A5</strain>
    </source>
</reference>
<comment type="pathway">
    <text evidence="4 14">Isoprenoid biosynthesis; isopentenyl diphosphate biosynthesis via DXP pathway; isopentenyl diphosphate from 1-deoxy-D-xylulose 5-phosphate: step 4/6.</text>
</comment>
<dbReference type="InterPro" id="IPR036571">
    <property type="entry name" value="MECDP_synthase_sf"/>
</dbReference>
<dbReference type="Pfam" id="PF02542">
    <property type="entry name" value="YgbB"/>
    <property type="match status" value="1"/>
</dbReference>
<dbReference type="GO" id="GO:0046872">
    <property type="term" value="F:metal ion binding"/>
    <property type="evidence" value="ECO:0007669"/>
    <property type="project" value="UniProtKB-KW"/>
</dbReference>
<evidence type="ECO:0000256" key="14">
    <source>
        <dbReference type="HAMAP-Rule" id="MF_01520"/>
    </source>
</evidence>
<keyword evidence="9 14" id="KW-0548">Nucleotidyltransferase</keyword>
<comment type="catalytic activity">
    <reaction evidence="1 14">
        <text>4-CDP-2-C-methyl-D-erythritol 2-phosphate = 2-C-methyl-D-erythritol 2,4-cyclic diphosphate + CMP</text>
        <dbReference type="Rhea" id="RHEA:23864"/>
        <dbReference type="ChEBI" id="CHEBI:57919"/>
        <dbReference type="ChEBI" id="CHEBI:58483"/>
        <dbReference type="ChEBI" id="CHEBI:60377"/>
        <dbReference type="EC" id="4.6.1.12"/>
    </reaction>
</comment>
<keyword evidence="13 14" id="KW-0511">Multifunctional enzyme</keyword>
<comment type="similarity">
    <text evidence="7">Belongs to the IspD/TarI cytidylyltransferase family. IspD subfamily.</text>
</comment>
<evidence type="ECO:0000313" key="17">
    <source>
        <dbReference type="Proteomes" id="UP000182063"/>
    </source>
</evidence>
<keyword evidence="11 14" id="KW-0414">Isoprene biosynthesis</keyword>
<organism evidence="16 17">
    <name type="scientific">Tardibacter chloracetimidivorans</name>
    <dbReference type="NCBI Taxonomy" id="1921510"/>
    <lineage>
        <taxon>Bacteria</taxon>
        <taxon>Pseudomonadati</taxon>
        <taxon>Pseudomonadota</taxon>
        <taxon>Alphaproteobacteria</taxon>
        <taxon>Sphingomonadales</taxon>
        <taxon>Sphingomonadaceae</taxon>
        <taxon>Tardibacter</taxon>
    </lineage>
</organism>
<dbReference type="GO" id="GO:0008685">
    <property type="term" value="F:2-C-methyl-D-erythritol 2,4-cyclodiphosphate synthase activity"/>
    <property type="evidence" value="ECO:0007669"/>
    <property type="project" value="UniProtKB-UniRule"/>
</dbReference>
<dbReference type="GO" id="GO:0050518">
    <property type="term" value="F:2-C-methyl-D-erythritol 4-phosphate cytidylyltransferase activity"/>
    <property type="evidence" value="ECO:0007669"/>
    <property type="project" value="UniProtKB-UniRule"/>
</dbReference>
<evidence type="ECO:0000256" key="9">
    <source>
        <dbReference type="ARBA" id="ARBA00022695"/>
    </source>
</evidence>
<dbReference type="InterPro" id="IPR018294">
    <property type="entry name" value="ISPD_synthase_CS"/>
</dbReference>
<dbReference type="Gene3D" id="3.90.550.10">
    <property type="entry name" value="Spore Coat Polysaccharide Biosynthesis Protein SpsA, Chain A"/>
    <property type="match status" value="1"/>
</dbReference>
<evidence type="ECO:0000256" key="11">
    <source>
        <dbReference type="ARBA" id="ARBA00023229"/>
    </source>
</evidence>
<dbReference type="EC" id="4.6.1.12" evidence="14"/>
<evidence type="ECO:0000256" key="6">
    <source>
        <dbReference type="ARBA" id="ARBA00008480"/>
    </source>
</evidence>
<keyword evidence="12 14" id="KW-0456">Lyase</keyword>
<dbReference type="CDD" id="cd00554">
    <property type="entry name" value="MECDP_synthase"/>
    <property type="match status" value="1"/>
</dbReference>
<dbReference type="NCBIfam" id="TIGR00453">
    <property type="entry name" value="ispD"/>
    <property type="match status" value="1"/>
</dbReference>
<dbReference type="OrthoDB" id="9804336at2"/>
<name>A0A1L3ZZF9_9SPHN</name>
<dbReference type="SUPFAM" id="SSF53448">
    <property type="entry name" value="Nucleotide-diphospho-sugar transferases"/>
    <property type="match status" value="1"/>
</dbReference>
<keyword evidence="17" id="KW-1185">Reference proteome</keyword>
<accession>A0A1L3ZZF9</accession>
<feature type="binding site" evidence="14">
    <location>
        <position position="257"/>
    </location>
    <ligand>
        <name>a divalent metal cation</name>
        <dbReference type="ChEBI" id="CHEBI:60240"/>
    </ligand>
</feature>
<comment type="cofactor">
    <cofactor evidence="3 14">
        <name>a divalent metal cation</name>
        <dbReference type="ChEBI" id="CHEBI:60240"/>
    </cofactor>
</comment>
<feature type="site" description="Transition state stabilizer" evidence="14">
    <location>
        <position position="17"/>
    </location>
</feature>
<evidence type="ECO:0000256" key="7">
    <source>
        <dbReference type="ARBA" id="ARBA00009789"/>
    </source>
</evidence>
<dbReference type="HAMAP" id="MF_00107">
    <property type="entry name" value="IspF"/>
    <property type="match status" value="1"/>
</dbReference>
<comment type="function">
    <text evidence="14">Bifunctional enzyme that catalyzes the formation of 4-diphosphocytidyl-2-C-methyl-D-erythritol from CTP and 2-C-methyl-D-erythritol 4-phosphate (MEP) (IspD), and catalyzes the conversion of 4-diphosphocytidyl-2-C-methyl-D-erythritol 2-phosphate (CDP-ME2P) to 2-C-methyl-D-erythritol 2,4-cyclodiphosphate (ME-CPP) with a corresponding release of cytidine 5-monophosphate (CMP) (IspF).</text>
</comment>
<dbReference type="GO" id="GO:0016114">
    <property type="term" value="P:terpenoid biosynthetic process"/>
    <property type="evidence" value="ECO:0007669"/>
    <property type="project" value="InterPro"/>
</dbReference>
<dbReference type="InterPro" id="IPR029044">
    <property type="entry name" value="Nucleotide-diphossugar_trans"/>
</dbReference>
<comment type="similarity">
    <text evidence="6">Belongs to the IspF family.</text>
</comment>
<feature type="site" description="Transition state stabilizer" evidence="14">
    <location>
        <position position="249"/>
    </location>
</feature>
<protein>
    <recommendedName>
        <fullName evidence="14">Bifunctional enzyme IspD/IspF</fullName>
    </recommendedName>
    <domain>
        <recommendedName>
            <fullName evidence="14">2-C-methyl-D-erythritol 4-phosphate cytidylyltransferase</fullName>
            <ecNumber evidence="14">2.7.7.60</ecNumber>
        </recommendedName>
        <alternativeName>
            <fullName evidence="14">4-diphosphocytidyl-2C-methyl-D-erythritol synthase</fullName>
        </alternativeName>
        <alternativeName>
            <fullName evidence="14">MEP cytidylyltransferase</fullName>
            <shortName evidence="14">MCT</shortName>
        </alternativeName>
    </domain>
    <domain>
        <recommendedName>
            <fullName evidence="14">2-C-methyl-D-erythritol 2,4-cyclodiphosphate synthase</fullName>
            <shortName evidence="14">MECDP-synthase</shortName>
            <shortName evidence="14">MECPP-synthase</shortName>
            <shortName evidence="14">MECPS</shortName>
            <ecNumber evidence="14">4.6.1.12</ecNumber>
        </recommendedName>
    </domain>
</protein>
<proteinExistence type="inferred from homology"/>
<dbReference type="CDD" id="cd02516">
    <property type="entry name" value="CDP-ME_synthetase"/>
    <property type="match status" value="1"/>
</dbReference>
<feature type="binding site" evidence="14">
    <location>
        <begin position="347"/>
        <end position="350"/>
    </location>
    <ligand>
        <name>4-CDP-2-C-methyl-D-erythritol 2-phosphate</name>
        <dbReference type="ChEBI" id="CHEBI:57919"/>
    </ligand>
</feature>
<feature type="domain" description="2-C-methyl-D-erythritol 2,4-cyclodiphosphate synthase" evidence="15">
    <location>
        <begin position="217"/>
        <end position="369"/>
    </location>
</feature>
<comment type="caution">
    <text evidence="14">Lacks conserved residue(s) required for the propagation of feature annotation.</text>
</comment>
<evidence type="ECO:0000256" key="13">
    <source>
        <dbReference type="ARBA" id="ARBA00023268"/>
    </source>
</evidence>
<dbReference type="NCBIfam" id="NF006899">
    <property type="entry name" value="PRK09382.1"/>
    <property type="match status" value="1"/>
</dbReference>
<gene>
    <name evidence="14 16" type="primary">ispDF</name>
    <name evidence="16" type="ORF">BSL82_06215</name>
</gene>
<dbReference type="GO" id="GO:0019288">
    <property type="term" value="P:isopentenyl diphosphate biosynthetic process, methylerythritol 4-phosphate pathway"/>
    <property type="evidence" value="ECO:0007669"/>
    <property type="project" value="UniProtKB-UniRule"/>
</dbReference>
<feature type="binding site" evidence="14">
    <location>
        <begin position="249"/>
        <end position="250"/>
    </location>
    <ligand>
        <name>4-CDP-2-C-methyl-D-erythritol 2-phosphate</name>
        <dbReference type="ChEBI" id="CHEBI:57919"/>
    </ligand>
</feature>
<dbReference type="NCBIfam" id="TIGR00151">
    <property type="entry name" value="ispF"/>
    <property type="match status" value="1"/>
</dbReference>
<dbReference type="PROSITE" id="PS01350">
    <property type="entry name" value="ISPF"/>
    <property type="match status" value="1"/>
</dbReference>
<feature type="region of interest" description="2-C-methyl-D-erythritol 4-phosphate cytidylyltransferase" evidence="14">
    <location>
        <begin position="1"/>
        <end position="216"/>
    </location>
</feature>
<dbReference type="InterPro" id="IPR020555">
    <property type="entry name" value="MECDP_synthase_CS"/>
</dbReference>
<evidence type="ECO:0000256" key="10">
    <source>
        <dbReference type="ARBA" id="ARBA00022723"/>
    </source>
</evidence>
<feature type="binding site" evidence="14">
    <location>
        <position position="357"/>
    </location>
    <ligand>
        <name>4-CDP-2-C-methyl-D-erythritol 2-phosphate</name>
        <dbReference type="ChEBI" id="CHEBI:57919"/>
    </ligand>
</feature>
<evidence type="ECO:0000256" key="5">
    <source>
        <dbReference type="ARBA" id="ARBA00004787"/>
    </source>
</evidence>
<comment type="similarity">
    <text evidence="14">In the C-terminal section; belongs to the IspF family.</text>
</comment>
<dbReference type="AlphaFoldDB" id="A0A1L3ZZF9"/>
<evidence type="ECO:0000256" key="8">
    <source>
        <dbReference type="ARBA" id="ARBA00022679"/>
    </source>
</evidence>
<evidence type="ECO:0000256" key="2">
    <source>
        <dbReference type="ARBA" id="ARBA00001282"/>
    </source>
</evidence>
<feature type="site" description="Transition state stabilizer" evidence="14">
    <location>
        <position position="348"/>
    </location>
</feature>
<feature type="binding site" evidence="14">
    <location>
        <begin position="271"/>
        <end position="273"/>
    </location>
    <ligand>
        <name>4-CDP-2-C-methyl-D-erythritol 2-phosphate</name>
        <dbReference type="ChEBI" id="CHEBI:57919"/>
    </ligand>
</feature>
<feature type="binding site" evidence="14">
    <location>
        <position position="223"/>
    </location>
    <ligand>
        <name>a divalent metal cation</name>
        <dbReference type="ChEBI" id="CHEBI:60240"/>
    </ligand>
</feature>
<comment type="similarity">
    <text evidence="14">In the N-terminal section; belongs to the IspD/TarI cytidylyltransferase family. IspD subfamily.</text>
</comment>
<dbReference type="HAMAP" id="MF_01520">
    <property type="entry name" value="IspDF"/>
    <property type="match status" value="1"/>
</dbReference>
<dbReference type="Gene3D" id="3.30.1330.50">
    <property type="entry name" value="2-C-methyl-D-erythritol 2,4-cyclodiphosphate synthase"/>
    <property type="match status" value="1"/>
</dbReference>
<dbReference type="InterPro" id="IPR034683">
    <property type="entry name" value="IspD/TarI"/>
</dbReference>
<comment type="catalytic activity">
    <reaction evidence="2 14">
        <text>2-C-methyl-D-erythritol 4-phosphate + CTP + H(+) = 4-CDP-2-C-methyl-D-erythritol + diphosphate</text>
        <dbReference type="Rhea" id="RHEA:13429"/>
        <dbReference type="ChEBI" id="CHEBI:15378"/>
        <dbReference type="ChEBI" id="CHEBI:33019"/>
        <dbReference type="ChEBI" id="CHEBI:37563"/>
        <dbReference type="ChEBI" id="CHEBI:57823"/>
        <dbReference type="ChEBI" id="CHEBI:58262"/>
        <dbReference type="EC" id="2.7.7.60"/>
    </reaction>
</comment>
<dbReference type="STRING" id="1921510.BSL82_06215"/>
<feature type="region of interest" description="2-C-methyl-D-erythritol 2,4-cyclodiphosphate synthase" evidence="14">
    <location>
        <begin position="217"/>
        <end position="376"/>
    </location>
</feature>
<evidence type="ECO:0000313" key="16">
    <source>
        <dbReference type="EMBL" id="API60979.1"/>
    </source>
</evidence>
<keyword evidence="10 14" id="KW-0479">Metal-binding</keyword>
<evidence type="ECO:0000256" key="3">
    <source>
        <dbReference type="ARBA" id="ARBA00001968"/>
    </source>
</evidence>
<dbReference type="InterPro" id="IPR001228">
    <property type="entry name" value="IspD"/>
</dbReference>
<feature type="site" description="Positions MEP for the nucleophilic attack" evidence="14">
    <location>
        <position position="142"/>
    </location>
</feature>
<dbReference type="EMBL" id="CP018221">
    <property type="protein sequence ID" value="API60979.1"/>
    <property type="molecule type" value="Genomic_DNA"/>
</dbReference>
<feature type="binding site" evidence="14">
    <location>
        <begin position="223"/>
        <end position="225"/>
    </location>
    <ligand>
        <name>4-CDP-2-C-methyl-D-erythritol 2-phosphate</name>
        <dbReference type="ChEBI" id="CHEBI:57919"/>
    </ligand>
</feature>
<feature type="binding site" evidence="14">
    <location>
        <position position="354"/>
    </location>
    <ligand>
        <name>4-CDP-2-C-methyl-D-erythritol 2-phosphate</name>
        <dbReference type="ChEBI" id="CHEBI:57919"/>
    </ligand>
</feature>
<dbReference type="EC" id="2.7.7.60" evidence="14"/>
<dbReference type="PANTHER" id="PTHR43181">
    <property type="entry name" value="2-C-METHYL-D-ERYTHRITOL 2,4-CYCLODIPHOSPHATE SYNTHASE, CHLOROPLASTIC"/>
    <property type="match status" value="1"/>
</dbReference>
<evidence type="ECO:0000259" key="15">
    <source>
        <dbReference type="Pfam" id="PF02542"/>
    </source>
</evidence>
<evidence type="ECO:0000256" key="4">
    <source>
        <dbReference type="ARBA" id="ARBA00004709"/>
    </source>
</evidence>
<feature type="site" description="Transition state stabilizer" evidence="14">
    <location>
        <position position="10"/>
    </location>
</feature>
<comment type="pathway">
    <text evidence="5 14">Isoprenoid biosynthesis; isopentenyl diphosphate biosynthesis via DXP pathway; isopentenyl diphosphate from 1-deoxy-D-xylulose 5-phosphate: step 2/6.</text>
</comment>
<dbReference type="SUPFAM" id="SSF69765">
    <property type="entry name" value="IpsF-like"/>
    <property type="match status" value="1"/>
</dbReference>
<dbReference type="InterPro" id="IPR026596">
    <property type="entry name" value="IspD/F"/>
</dbReference>
<dbReference type="PANTHER" id="PTHR43181:SF1">
    <property type="entry name" value="2-C-METHYL-D-ERYTHRITOL 2,4-CYCLODIPHOSPHATE SYNTHASE, CHLOROPLASTIC"/>
    <property type="match status" value="1"/>
</dbReference>
<dbReference type="UniPathway" id="UPA00056">
    <property type="reaction ID" value="UER00093"/>
</dbReference>
<sequence>MLVAAGRGARSGLNGPKQYHRIGGRAVLAHAVAGLEASSVVDTIIPVIHPDDIELYERATAGQSLAAAVHGGATRRESVLAGLEAIAASGGADVVLIHDAARPFIPGEVVARLLQALRASDGAIPVLPVVDTIIRDGVNIDRAGLTRVQTPQAFRFDSILAAHRAWTGSEPTDDAEVARAAGLRVAEVAGDEMLKKLTAPDDFGWAERTITAAMTTRTGMGFDVHAFGEGASVWLCGVEIPHSRGLVGHSDADVGLHALTDALLGAVGEGDIGTHFPPSEPRWKGAASHLFAEHARDLIGARGGVIDHVDVTLICEEPKVGPHRAAMRARVAGMLQVDPHRVSIKATTTERLGFTGRREGIAAQAIATIRLPDKLE</sequence>
<dbReference type="Pfam" id="PF01128">
    <property type="entry name" value="IspD"/>
    <property type="match status" value="1"/>
</dbReference>
<feature type="site" description="Positions MEP for the nucleophilic attack" evidence="14">
    <location>
        <position position="196"/>
    </location>
</feature>
<dbReference type="KEGG" id="sphj:BSL82_06215"/>
<feature type="binding site" evidence="14">
    <location>
        <position position="225"/>
    </location>
    <ligand>
        <name>a divalent metal cation</name>
        <dbReference type="ChEBI" id="CHEBI:60240"/>
    </ligand>
</feature>
<dbReference type="PROSITE" id="PS01295">
    <property type="entry name" value="ISPD"/>
    <property type="match status" value="1"/>
</dbReference>
<evidence type="ECO:0000256" key="1">
    <source>
        <dbReference type="ARBA" id="ARBA00000200"/>
    </source>
</evidence>
<evidence type="ECO:0000256" key="12">
    <source>
        <dbReference type="ARBA" id="ARBA00023239"/>
    </source>
</evidence>
<dbReference type="Proteomes" id="UP000182063">
    <property type="component" value="Chromosome"/>
</dbReference>
<dbReference type="InterPro" id="IPR003526">
    <property type="entry name" value="MECDP_synthase"/>
</dbReference>
<keyword evidence="8 14" id="KW-0808">Transferase</keyword>